<keyword evidence="4" id="KW-0997">Cell inner membrane</keyword>
<dbReference type="GO" id="GO:0015808">
    <property type="term" value="P:L-alanine transport"/>
    <property type="evidence" value="ECO:0007669"/>
    <property type="project" value="TreeGrafter"/>
</dbReference>
<dbReference type="GO" id="GO:0015192">
    <property type="term" value="F:L-phenylalanine transmembrane transporter activity"/>
    <property type="evidence" value="ECO:0007669"/>
    <property type="project" value="TreeGrafter"/>
</dbReference>
<keyword evidence="6" id="KW-0029">Amino-acid transport</keyword>
<evidence type="ECO:0000256" key="8">
    <source>
        <dbReference type="ARBA" id="ARBA00023136"/>
    </source>
</evidence>
<protein>
    <submittedName>
        <fullName evidence="11">Inner-membrane translocator</fullName>
    </submittedName>
</protein>
<dbReference type="GO" id="GO:0015190">
    <property type="term" value="F:L-leucine transmembrane transporter activity"/>
    <property type="evidence" value="ECO:0007669"/>
    <property type="project" value="TreeGrafter"/>
</dbReference>
<comment type="similarity">
    <text evidence="9">Belongs to the binding-protein-dependent transport system permease family. LivHM subfamily.</text>
</comment>
<feature type="transmembrane region" description="Helical" evidence="10">
    <location>
        <begin position="42"/>
        <end position="59"/>
    </location>
</feature>
<evidence type="ECO:0000256" key="10">
    <source>
        <dbReference type="SAM" id="Phobius"/>
    </source>
</evidence>
<dbReference type="GO" id="GO:0015188">
    <property type="term" value="F:L-isoleucine transmembrane transporter activity"/>
    <property type="evidence" value="ECO:0007669"/>
    <property type="project" value="TreeGrafter"/>
</dbReference>
<feature type="transmembrane region" description="Helical" evidence="10">
    <location>
        <begin position="12"/>
        <end position="30"/>
    </location>
</feature>
<feature type="transmembrane region" description="Helical" evidence="10">
    <location>
        <begin position="65"/>
        <end position="87"/>
    </location>
</feature>
<proteinExistence type="inferred from homology"/>
<dbReference type="GO" id="GO:0005886">
    <property type="term" value="C:plasma membrane"/>
    <property type="evidence" value="ECO:0007669"/>
    <property type="project" value="UniProtKB-SubCell"/>
</dbReference>
<dbReference type="GO" id="GO:0005304">
    <property type="term" value="F:L-valine transmembrane transporter activity"/>
    <property type="evidence" value="ECO:0007669"/>
    <property type="project" value="TreeGrafter"/>
</dbReference>
<reference evidence="11" key="1">
    <citation type="journal article" date="2015" name="PeerJ">
        <title>First genomic representation of candidate bacterial phylum KSB3 points to enhanced environmental sensing as a trigger of wastewater bulking.</title>
        <authorList>
            <person name="Sekiguchi Y."/>
            <person name="Ohashi A."/>
            <person name="Parks D.H."/>
            <person name="Yamauchi T."/>
            <person name="Tyson G.W."/>
            <person name="Hugenholtz P."/>
        </authorList>
    </citation>
    <scope>NUCLEOTIDE SEQUENCE [LARGE SCALE GENOMIC DNA]</scope>
</reference>
<feature type="transmembrane region" description="Helical" evidence="10">
    <location>
        <begin position="99"/>
        <end position="124"/>
    </location>
</feature>
<dbReference type="Proteomes" id="UP000030700">
    <property type="component" value="Unassembled WGS sequence"/>
</dbReference>
<keyword evidence="2" id="KW-0813">Transport</keyword>
<dbReference type="InterPro" id="IPR052157">
    <property type="entry name" value="BCAA_transport_permease"/>
</dbReference>
<dbReference type="HOGENOM" id="CLU_039929_3_0_0"/>
<keyword evidence="8 10" id="KW-0472">Membrane</keyword>
<evidence type="ECO:0000313" key="12">
    <source>
        <dbReference type="Proteomes" id="UP000030700"/>
    </source>
</evidence>
<dbReference type="PANTHER" id="PTHR11795">
    <property type="entry name" value="BRANCHED-CHAIN AMINO ACID TRANSPORT SYSTEM PERMEASE PROTEIN LIVH"/>
    <property type="match status" value="1"/>
</dbReference>
<evidence type="ECO:0000256" key="4">
    <source>
        <dbReference type="ARBA" id="ARBA00022519"/>
    </source>
</evidence>
<feature type="transmembrane region" description="Helical" evidence="10">
    <location>
        <begin position="197"/>
        <end position="220"/>
    </location>
</feature>
<dbReference type="InterPro" id="IPR001851">
    <property type="entry name" value="ABC_transp_permease"/>
</dbReference>
<evidence type="ECO:0000256" key="9">
    <source>
        <dbReference type="ARBA" id="ARBA00037998"/>
    </source>
</evidence>
<evidence type="ECO:0000313" key="11">
    <source>
        <dbReference type="EMBL" id="GAK52257.1"/>
    </source>
</evidence>
<name>A0A081BPE1_9BACT</name>
<dbReference type="GO" id="GO:0042941">
    <property type="term" value="P:D-alanine transmembrane transport"/>
    <property type="evidence" value="ECO:0007669"/>
    <property type="project" value="TreeGrafter"/>
</dbReference>
<keyword evidence="3" id="KW-1003">Cell membrane</keyword>
<evidence type="ECO:0000256" key="2">
    <source>
        <dbReference type="ARBA" id="ARBA00022448"/>
    </source>
</evidence>
<gene>
    <name evidence="11" type="ORF">U14_03508</name>
</gene>
<evidence type="ECO:0000256" key="6">
    <source>
        <dbReference type="ARBA" id="ARBA00022970"/>
    </source>
</evidence>
<dbReference type="AlphaFoldDB" id="A0A081BPE1"/>
<evidence type="ECO:0000256" key="3">
    <source>
        <dbReference type="ARBA" id="ARBA00022475"/>
    </source>
</evidence>
<accession>A0A081BPE1</accession>
<evidence type="ECO:0000256" key="7">
    <source>
        <dbReference type="ARBA" id="ARBA00022989"/>
    </source>
</evidence>
<evidence type="ECO:0000256" key="5">
    <source>
        <dbReference type="ARBA" id="ARBA00022692"/>
    </source>
</evidence>
<keyword evidence="12" id="KW-1185">Reference proteome</keyword>
<evidence type="ECO:0000256" key="1">
    <source>
        <dbReference type="ARBA" id="ARBA00004651"/>
    </source>
</evidence>
<feature type="transmembrane region" description="Helical" evidence="10">
    <location>
        <begin position="144"/>
        <end position="168"/>
    </location>
</feature>
<keyword evidence="7 10" id="KW-1133">Transmembrane helix</keyword>
<dbReference type="EMBL" id="DF820458">
    <property type="protein sequence ID" value="GAK52257.1"/>
    <property type="molecule type" value="Genomic_DNA"/>
</dbReference>
<organism evidence="11">
    <name type="scientific">Candidatus Moduliflexus flocculans</name>
    <dbReference type="NCBI Taxonomy" id="1499966"/>
    <lineage>
        <taxon>Bacteria</taxon>
        <taxon>Candidatus Moduliflexota</taxon>
        <taxon>Candidatus Moduliflexia</taxon>
        <taxon>Candidatus Moduliflexales</taxon>
        <taxon>Candidatus Moduliflexaceae</taxon>
    </lineage>
</organism>
<keyword evidence="5 10" id="KW-0812">Transmembrane</keyword>
<dbReference type="STRING" id="1499966.U14_03508"/>
<dbReference type="PANTHER" id="PTHR11795:SF371">
    <property type="entry name" value="HIGH-AFFINITY BRANCHED-CHAIN AMINO ACID TRANSPORT SYSTEM PERMEASE PROTEIN LIVH"/>
    <property type="match status" value="1"/>
</dbReference>
<dbReference type="GO" id="GO:1903806">
    <property type="term" value="P:L-isoleucine import across plasma membrane"/>
    <property type="evidence" value="ECO:0007669"/>
    <property type="project" value="TreeGrafter"/>
</dbReference>
<sequence length="301" mass="31983">MEQFLQQFTNGLAIGGIYALIALGYTMVYGVMKLINFAHGDLFTLGAYLGMTILTSIALHNIFGVFIGITVLALLVMGLTAFVGAALERTAYRPLRNSPRLSVVVSALGASIVLQNAIMLVYGARLLVYPQHVLPNTTIALFGVSIPLMRIVLFMISVVLMVALYLFIQKTKFGTAIRAAAIDQGAARLMGIDVDRVILIVFLIGPALGGMAGLMVGLYYGQVNFTMGWVYGLKAFTAAILGGIGNIPGAMLGGLLLGVIEALGSAYISIAWKDAIAFLVLIVILIVRPTGLLGERVAEKV</sequence>
<dbReference type="CDD" id="cd06582">
    <property type="entry name" value="TM_PBP1_LivH_like"/>
    <property type="match status" value="1"/>
</dbReference>
<dbReference type="Pfam" id="PF02653">
    <property type="entry name" value="BPD_transp_2"/>
    <property type="match status" value="1"/>
</dbReference>
<comment type="subcellular location">
    <subcellularLocation>
        <location evidence="1">Cell membrane</location>
        <topology evidence="1">Multi-pass membrane protein</topology>
    </subcellularLocation>
</comment>